<dbReference type="Gene3D" id="3.40.50.720">
    <property type="entry name" value="NAD(P)-binding Rossmann-like Domain"/>
    <property type="match status" value="1"/>
</dbReference>
<evidence type="ECO:0000313" key="15">
    <source>
        <dbReference type="Proteomes" id="UP000092445"/>
    </source>
</evidence>
<dbReference type="FunFam" id="2.40.50.140:FF:000112">
    <property type="entry name" value="Exosome complex component RRP40"/>
    <property type="match status" value="1"/>
</dbReference>
<protein>
    <recommendedName>
        <fullName evidence="10">Exosome complex component RRP40</fullName>
    </recommendedName>
    <alternativeName>
        <fullName evidence="9">Ribosomal RNA-processing protein 40</fullName>
    </alternativeName>
</protein>
<evidence type="ECO:0000256" key="2">
    <source>
        <dbReference type="ARBA" id="ARBA00004604"/>
    </source>
</evidence>
<dbReference type="InterPro" id="IPR012340">
    <property type="entry name" value="NA-bd_OB-fold"/>
</dbReference>
<dbReference type="InterPro" id="IPR053011">
    <property type="entry name" value="SDR_family_member_7"/>
</dbReference>
<dbReference type="InterPro" id="IPR004088">
    <property type="entry name" value="KH_dom_type_1"/>
</dbReference>
<dbReference type="VEuPathDB" id="VectorBase:GPAI047967"/>
<evidence type="ECO:0000256" key="5">
    <source>
        <dbReference type="ARBA" id="ARBA00022552"/>
    </source>
</evidence>
<dbReference type="InterPro" id="IPR036291">
    <property type="entry name" value="NAD(P)-bd_dom_sf"/>
</dbReference>
<evidence type="ECO:0000256" key="11">
    <source>
        <dbReference type="SAM" id="Phobius"/>
    </source>
</evidence>
<dbReference type="InterPro" id="IPR002347">
    <property type="entry name" value="SDR_fam"/>
</dbReference>
<dbReference type="PANTHER" id="PTHR44269:SF1">
    <property type="entry name" value="DEHYDROGENASE_REDUCTASE SDR FAMILY MEMBER 7"/>
    <property type="match status" value="1"/>
</dbReference>
<keyword evidence="4" id="KW-0963">Cytoplasm</keyword>
<dbReference type="EnsemblMetazoa" id="GPAI047967-RA">
    <property type="protein sequence ID" value="GPAI047967-PA"/>
    <property type="gene ID" value="GPAI047967"/>
</dbReference>
<dbReference type="SUPFAM" id="SSF50249">
    <property type="entry name" value="Nucleic acid-binding proteins"/>
    <property type="match status" value="1"/>
</dbReference>
<dbReference type="Gene3D" id="2.40.50.100">
    <property type="match status" value="1"/>
</dbReference>
<dbReference type="Pfam" id="PF18311">
    <property type="entry name" value="Rrp40_N"/>
    <property type="match status" value="1"/>
</dbReference>
<dbReference type="SUPFAM" id="SSF51735">
    <property type="entry name" value="NAD(P)-binding Rossmann-fold domains"/>
    <property type="match status" value="1"/>
</dbReference>
<dbReference type="GO" id="GO:0003723">
    <property type="term" value="F:RNA binding"/>
    <property type="evidence" value="ECO:0007669"/>
    <property type="project" value="UniProtKB-KW"/>
</dbReference>
<dbReference type="GO" id="GO:0006364">
    <property type="term" value="P:rRNA processing"/>
    <property type="evidence" value="ECO:0007669"/>
    <property type="project" value="UniProtKB-KW"/>
</dbReference>
<dbReference type="Proteomes" id="UP000092445">
    <property type="component" value="Unassembled WGS sequence"/>
</dbReference>
<dbReference type="SUPFAM" id="SSF54791">
    <property type="entry name" value="Eukaryotic type KH-domain (KH-domain type I)"/>
    <property type="match status" value="1"/>
</dbReference>
<dbReference type="GO" id="GO:0000178">
    <property type="term" value="C:exosome (RNase complex)"/>
    <property type="evidence" value="ECO:0007669"/>
    <property type="project" value="UniProtKB-KW"/>
</dbReference>
<evidence type="ECO:0000256" key="4">
    <source>
        <dbReference type="ARBA" id="ARBA00022490"/>
    </source>
</evidence>
<evidence type="ECO:0000256" key="7">
    <source>
        <dbReference type="ARBA" id="ARBA00022884"/>
    </source>
</evidence>
<dbReference type="FunFam" id="3.30.1370.10:FF:000038">
    <property type="entry name" value="exosome complex component RRP40"/>
    <property type="match status" value="1"/>
</dbReference>
<dbReference type="STRING" id="7398.A0A1B0AJN5"/>
<dbReference type="PRINTS" id="PR00081">
    <property type="entry name" value="GDHRDH"/>
</dbReference>
<keyword evidence="11" id="KW-0472">Membrane</keyword>
<dbReference type="Pfam" id="PF15985">
    <property type="entry name" value="KH_6"/>
    <property type="match status" value="1"/>
</dbReference>
<evidence type="ECO:0000256" key="8">
    <source>
        <dbReference type="ARBA" id="ARBA00023242"/>
    </source>
</evidence>
<dbReference type="GO" id="GO:0005730">
    <property type="term" value="C:nucleolus"/>
    <property type="evidence" value="ECO:0007669"/>
    <property type="project" value="UniProtKB-SubCell"/>
</dbReference>
<evidence type="ECO:0000256" key="9">
    <source>
        <dbReference type="ARBA" id="ARBA00030615"/>
    </source>
</evidence>
<organism evidence="14 15">
    <name type="scientific">Glossina pallidipes</name>
    <name type="common">Tsetse fly</name>
    <dbReference type="NCBI Taxonomy" id="7398"/>
    <lineage>
        <taxon>Eukaryota</taxon>
        <taxon>Metazoa</taxon>
        <taxon>Ecdysozoa</taxon>
        <taxon>Arthropoda</taxon>
        <taxon>Hexapoda</taxon>
        <taxon>Insecta</taxon>
        <taxon>Pterygota</taxon>
        <taxon>Neoptera</taxon>
        <taxon>Endopterygota</taxon>
        <taxon>Diptera</taxon>
        <taxon>Brachycera</taxon>
        <taxon>Muscomorpha</taxon>
        <taxon>Hippoboscoidea</taxon>
        <taxon>Glossinidae</taxon>
        <taxon>Glossina</taxon>
    </lineage>
</organism>
<dbReference type="InterPro" id="IPR049469">
    <property type="entry name" value="RRP40_KH-I"/>
</dbReference>
<feature type="domain" description="K Homology" evidence="12">
    <location>
        <begin position="150"/>
        <end position="198"/>
    </location>
</feature>
<evidence type="ECO:0000256" key="6">
    <source>
        <dbReference type="ARBA" id="ARBA00022835"/>
    </source>
</evidence>
<evidence type="ECO:0000256" key="1">
    <source>
        <dbReference type="ARBA" id="ARBA00004496"/>
    </source>
</evidence>
<dbReference type="Pfam" id="PF21262">
    <property type="entry name" value="RRP40_S1"/>
    <property type="match status" value="1"/>
</dbReference>
<keyword evidence="6" id="KW-0271">Exosome</keyword>
<dbReference type="Gene3D" id="2.40.50.140">
    <property type="entry name" value="Nucleic acid-binding proteins"/>
    <property type="match status" value="1"/>
</dbReference>
<dbReference type="Pfam" id="PF00106">
    <property type="entry name" value="adh_short"/>
    <property type="match status" value="1"/>
</dbReference>
<keyword evidence="7" id="KW-0694">RNA-binding</keyword>
<accession>A0A1B0AJN5</accession>
<keyword evidence="15" id="KW-1185">Reference proteome</keyword>
<comment type="similarity">
    <text evidence="3">Belongs to the RRP40 family.</text>
</comment>
<dbReference type="CDD" id="cd22526">
    <property type="entry name" value="KH-I_Rrp40"/>
    <property type="match status" value="1"/>
</dbReference>
<feature type="transmembrane region" description="Helical" evidence="11">
    <location>
        <begin position="219"/>
        <end position="242"/>
    </location>
</feature>
<dbReference type="InterPro" id="IPR037319">
    <property type="entry name" value="Rrp40_S1"/>
</dbReference>
<evidence type="ECO:0000259" key="13">
    <source>
        <dbReference type="Pfam" id="PF18311"/>
    </source>
</evidence>
<dbReference type="AlphaFoldDB" id="A0A1B0AJN5"/>
<dbReference type="InterPro" id="IPR036612">
    <property type="entry name" value="KH_dom_type_1_sf"/>
</dbReference>
<keyword evidence="5" id="KW-0698">rRNA processing</keyword>
<evidence type="ECO:0000313" key="14">
    <source>
        <dbReference type="EnsemblMetazoa" id="GPAI047967-PA"/>
    </source>
</evidence>
<name>A0A1B0AJN5_GLOPL</name>
<keyword evidence="8" id="KW-0539">Nucleus</keyword>
<dbReference type="GO" id="GO:0010468">
    <property type="term" value="P:regulation of gene expression"/>
    <property type="evidence" value="ECO:0007669"/>
    <property type="project" value="UniProtKB-ARBA"/>
</dbReference>
<dbReference type="CDD" id="cd05790">
    <property type="entry name" value="S1_Rrp40"/>
    <property type="match status" value="1"/>
</dbReference>
<reference evidence="15" key="1">
    <citation type="submission" date="2014-03" db="EMBL/GenBank/DDBJ databases">
        <authorList>
            <person name="Aksoy S."/>
            <person name="Warren W."/>
            <person name="Wilson R.K."/>
        </authorList>
    </citation>
    <scope>NUCLEOTIDE SEQUENCE [LARGE SCALE GENOMIC DNA]</scope>
    <source>
        <strain evidence="15">IAEA</strain>
    </source>
</reference>
<evidence type="ECO:0000259" key="12">
    <source>
        <dbReference type="Pfam" id="PF15985"/>
    </source>
</evidence>
<proteinExistence type="inferred from homology"/>
<keyword evidence="11" id="KW-0812">Transmembrane</keyword>
<evidence type="ECO:0000256" key="10">
    <source>
        <dbReference type="ARBA" id="ARBA00069899"/>
    </source>
</evidence>
<evidence type="ECO:0000256" key="3">
    <source>
        <dbReference type="ARBA" id="ARBA00007841"/>
    </source>
</evidence>
<sequence>MTDIVMPGDRIQAAEDMAATGKKVILGPGLRRVDDKQVTACKAGKLHFKEPNTFWVDSYQRRYVPVRSELVIGVVTAKAGDLFRVDIGAPEQASLSYLAFEQATKKNRPDVNVGDLLYARLVVANKDFEPELVCVNSSGKKGKLGVLSEGFVFNCSLNLVRLILREDCPLLSALTKEMPFEVAVGMNGRIWIKAKSVKETIAIVIPYQVIVQFRTAAMAFLEIFGGGFLLYYCVYVLFWIFLDCNFALWFKTQFGVSISTLRGQVVWITGASSGIGRALALNLAKHGVKLVLSARRLNLLEEVKKDCLLDSYGLLSTKDVLILPMDILKLEEHEKHFKKVLDHFGRLDILVNNAGRSQRANWEEIHTQVDRDLFELDVFSVLHLSRVVVRYFLEQNGGRGHVAITSSVAGLVYVPSSATYCAAKHAVNAYFGCLVIEQPSINVTVFNPGPVATEFLLEAFTDKPDEKVGKSIENHYRLTAERCGFLFAVALANKIELSWCGRFPVNMLVYIFRHSLLLNAVRYLLNKKTLQKIREGKTLQRQDE</sequence>
<dbReference type="Gene3D" id="3.30.1370.10">
    <property type="entry name" value="K Homology domain, type 1"/>
    <property type="match status" value="1"/>
</dbReference>
<dbReference type="PANTHER" id="PTHR44269">
    <property type="entry name" value="DEHYDROGENASE/REDUCTASE SDR FAMILY MEMBER 7-RELATED"/>
    <property type="match status" value="1"/>
</dbReference>
<keyword evidence="11" id="KW-1133">Transmembrane helix</keyword>
<feature type="domain" description="Exosome complex exonuclease Rrp40 N-terminal" evidence="13">
    <location>
        <begin position="24"/>
        <end position="62"/>
    </location>
</feature>
<dbReference type="GO" id="GO:0005737">
    <property type="term" value="C:cytoplasm"/>
    <property type="evidence" value="ECO:0007669"/>
    <property type="project" value="UniProtKB-SubCell"/>
</dbReference>
<dbReference type="InterPro" id="IPR041054">
    <property type="entry name" value="Rrp40_N_euk"/>
</dbReference>
<dbReference type="SUPFAM" id="SSF110324">
    <property type="entry name" value="Ribosomal L27 protein-like"/>
    <property type="match status" value="1"/>
</dbReference>
<comment type="subcellular location">
    <subcellularLocation>
        <location evidence="1">Cytoplasm</location>
    </subcellularLocation>
    <subcellularLocation>
        <location evidence="2">Nucleus</location>
        <location evidence="2">Nucleolus</location>
    </subcellularLocation>
</comment>
<reference evidence="14" key="2">
    <citation type="submission" date="2020-05" db="UniProtKB">
        <authorList>
            <consortium name="EnsemblMetazoa"/>
        </authorList>
    </citation>
    <scope>IDENTIFICATION</scope>
    <source>
        <strain evidence="14">IAEA</strain>
    </source>
</reference>